<evidence type="ECO:0000256" key="1">
    <source>
        <dbReference type="SAM" id="MobiDB-lite"/>
    </source>
</evidence>
<organism evidence="2 3">
    <name type="scientific">Colocasia esculenta</name>
    <name type="common">Wild taro</name>
    <name type="synonym">Arum esculentum</name>
    <dbReference type="NCBI Taxonomy" id="4460"/>
    <lineage>
        <taxon>Eukaryota</taxon>
        <taxon>Viridiplantae</taxon>
        <taxon>Streptophyta</taxon>
        <taxon>Embryophyta</taxon>
        <taxon>Tracheophyta</taxon>
        <taxon>Spermatophyta</taxon>
        <taxon>Magnoliopsida</taxon>
        <taxon>Liliopsida</taxon>
        <taxon>Araceae</taxon>
        <taxon>Aroideae</taxon>
        <taxon>Colocasieae</taxon>
        <taxon>Colocasia</taxon>
    </lineage>
</organism>
<reference evidence="2" key="1">
    <citation type="submission" date="2017-07" db="EMBL/GenBank/DDBJ databases">
        <title>Taro Niue Genome Assembly and Annotation.</title>
        <authorList>
            <person name="Atibalentja N."/>
            <person name="Keating K."/>
            <person name="Fields C.J."/>
        </authorList>
    </citation>
    <scope>NUCLEOTIDE SEQUENCE</scope>
    <source>
        <strain evidence="2">Niue_2</strain>
        <tissue evidence="2">Leaf</tissue>
    </source>
</reference>
<sequence length="65" mass="7228">MPHSDEMWRFGLGSRIRRGVPSICVASRVVVTTSCRTEFSTVRLLSSGRTRAGRRRRGGSRGPHS</sequence>
<dbReference type="EMBL" id="NMUH01005190">
    <property type="protein sequence ID" value="MQM12082.1"/>
    <property type="molecule type" value="Genomic_DNA"/>
</dbReference>
<protein>
    <submittedName>
        <fullName evidence="2">Uncharacterized protein</fullName>
    </submittedName>
</protein>
<keyword evidence="3" id="KW-1185">Reference proteome</keyword>
<feature type="region of interest" description="Disordered" evidence="1">
    <location>
        <begin position="46"/>
        <end position="65"/>
    </location>
</feature>
<gene>
    <name evidence="2" type="ORF">Taro_044995</name>
</gene>
<dbReference type="AlphaFoldDB" id="A0A843WN98"/>
<name>A0A843WN98_COLES</name>
<feature type="compositionally biased region" description="Basic residues" evidence="1">
    <location>
        <begin position="51"/>
        <end position="65"/>
    </location>
</feature>
<evidence type="ECO:0000313" key="2">
    <source>
        <dbReference type="EMBL" id="MQM12082.1"/>
    </source>
</evidence>
<evidence type="ECO:0000313" key="3">
    <source>
        <dbReference type="Proteomes" id="UP000652761"/>
    </source>
</evidence>
<comment type="caution">
    <text evidence="2">The sequence shown here is derived from an EMBL/GenBank/DDBJ whole genome shotgun (WGS) entry which is preliminary data.</text>
</comment>
<dbReference type="Proteomes" id="UP000652761">
    <property type="component" value="Unassembled WGS sequence"/>
</dbReference>
<accession>A0A843WN98</accession>
<proteinExistence type="predicted"/>